<dbReference type="RefSeq" id="WP_147457564.1">
    <property type="nucleotide sequence ID" value="NZ_QOKZ01000002.1"/>
</dbReference>
<reference evidence="3 4" key="1">
    <citation type="submission" date="2018-07" db="EMBL/GenBank/DDBJ databases">
        <authorList>
            <person name="Zhang Y."/>
            <person name="Wang L."/>
            <person name="Ma S."/>
        </authorList>
    </citation>
    <scope>NUCLEOTIDE SEQUENCE [LARGE SCALE GENOMIC DNA]</scope>
    <source>
        <strain evidence="3 4">4-2</strain>
    </source>
</reference>
<feature type="domain" description="HhH-GPD" evidence="2">
    <location>
        <begin position="44"/>
        <end position="206"/>
    </location>
</feature>
<dbReference type="GO" id="GO:0006284">
    <property type="term" value="P:base-excision repair"/>
    <property type="evidence" value="ECO:0007669"/>
    <property type="project" value="InterPro"/>
</dbReference>
<gene>
    <name evidence="3" type="ORF">C9E81_05570</name>
</gene>
<dbReference type="OrthoDB" id="9800977at2"/>
<dbReference type="EMBL" id="QOKZ01000002">
    <property type="protein sequence ID" value="RMC36170.1"/>
    <property type="molecule type" value="Genomic_DNA"/>
</dbReference>
<dbReference type="InterPro" id="IPR023170">
    <property type="entry name" value="HhH_base_excis_C"/>
</dbReference>
<protein>
    <submittedName>
        <fullName evidence="3">Iron-sulfur cluster loop</fullName>
    </submittedName>
</protein>
<evidence type="ECO:0000313" key="4">
    <source>
        <dbReference type="Proteomes" id="UP000273516"/>
    </source>
</evidence>
<name>A0A3M0MKK5_9RHOB</name>
<dbReference type="InterPro" id="IPR011257">
    <property type="entry name" value="DNA_glycosylase"/>
</dbReference>
<dbReference type="Gene3D" id="1.10.1670.10">
    <property type="entry name" value="Helix-hairpin-Helix base-excision DNA repair enzymes (C-terminal)"/>
    <property type="match status" value="1"/>
</dbReference>
<dbReference type="GO" id="GO:0003824">
    <property type="term" value="F:catalytic activity"/>
    <property type="evidence" value="ECO:0007669"/>
    <property type="project" value="InterPro"/>
</dbReference>
<dbReference type="SUPFAM" id="SSF48150">
    <property type="entry name" value="DNA-glycosylase"/>
    <property type="match status" value="1"/>
</dbReference>
<dbReference type="PANTHER" id="PTHR47203:SF1">
    <property type="entry name" value="HYPOTHETICAL BASE EXCISION DNA REPAIR PROTEIN (EUROFUNG)"/>
    <property type="match status" value="1"/>
</dbReference>
<organism evidence="3 4">
    <name type="scientific">Paracoccus alkanivorans</name>
    <dbReference type="NCBI Taxonomy" id="2116655"/>
    <lineage>
        <taxon>Bacteria</taxon>
        <taxon>Pseudomonadati</taxon>
        <taxon>Pseudomonadota</taxon>
        <taxon>Alphaproteobacteria</taxon>
        <taxon>Rhodobacterales</taxon>
        <taxon>Paracoccaceae</taxon>
        <taxon>Paracoccus</taxon>
    </lineage>
</organism>
<proteinExistence type="predicted"/>
<dbReference type="Gene3D" id="1.10.340.30">
    <property type="entry name" value="Hypothetical protein, domain 2"/>
    <property type="match status" value="1"/>
</dbReference>
<sequence>MQYSLPFTSFNRLAAVHRCLTKAFGTPPEHLRLDPVSQMVLAMVSIRTRDEISGAAFLRLARHCGHWEALAQMAPDAIEPLLHGVTHPERKANALPRALREIIDRRGALTLDFLAGWPVGAAIDWLENLHGVGPKISAATLNLSTLQRRVLVVDTAHWRAARCLGLIPERADPGHAARMLNHLAPDEWGAADMARHYALMKRLGKTCCVQASPRSCPFFPLCATSRRSVSRQMRGKRLEDGLRAWASRHSSHSGHGRDIAPGGLS</sequence>
<dbReference type="AlphaFoldDB" id="A0A3M0MKK5"/>
<evidence type="ECO:0000256" key="1">
    <source>
        <dbReference type="SAM" id="MobiDB-lite"/>
    </source>
</evidence>
<dbReference type="Proteomes" id="UP000273516">
    <property type="component" value="Unassembled WGS sequence"/>
</dbReference>
<dbReference type="SMART" id="SM00478">
    <property type="entry name" value="ENDO3c"/>
    <property type="match status" value="1"/>
</dbReference>
<feature type="region of interest" description="Disordered" evidence="1">
    <location>
        <begin position="245"/>
        <end position="265"/>
    </location>
</feature>
<accession>A0A3M0MKK5</accession>
<dbReference type="InterPro" id="IPR003265">
    <property type="entry name" value="HhH-GPD_domain"/>
</dbReference>
<comment type="caution">
    <text evidence="3">The sequence shown here is derived from an EMBL/GenBank/DDBJ whole genome shotgun (WGS) entry which is preliminary data.</text>
</comment>
<evidence type="ECO:0000313" key="3">
    <source>
        <dbReference type="EMBL" id="RMC36170.1"/>
    </source>
</evidence>
<keyword evidence="4" id="KW-1185">Reference proteome</keyword>
<evidence type="ECO:0000259" key="2">
    <source>
        <dbReference type="SMART" id="SM00478"/>
    </source>
</evidence>
<dbReference type="PANTHER" id="PTHR47203">
    <property type="match status" value="1"/>
</dbReference>